<dbReference type="EMBL" id="BMSZ01000016">
    <property type="protein sequence ID" value="GGS71176.1"/>
    <property type="molecule type" value="Genomic_DNA"/>
</dbReference>
<feature type="compositionally biased region" description="Basic and acidic residues" evidence="1">
    <location>
        <begin position="98"/>
        <end position="114"/>
    </location>
</feature>
<name>A0ABQ2THU2_STRBA</name>
<keyword evidence="3" id="KW-0449">Lipoprotein</keyword>
<evidence type="ECO:0000256" key="2">
    <source>
        <dbReference type="SAM" id="SignalP"/>
    </source>
</evidence>
<keyword evidence="2" id="KW-0732">Signal</keyword>
<keyword evidence="4" id="KW-1185">Reference proteome</keyword>
<dbReference type="RefSeq" id="WP_199889274.1">
    <property type="nucleotide sequence ID" value="NZ_BMSZ01000016.1"/>
</dbReference>
<dbReference type="PROSITE" id="PS51257">
    <property type="entry name" value="PROKAR_LIPOPROTEIN"/>
    <property type="match status" value="1"/>
</dbReference>
<feature type="compositionally biased region" description="Pro residues" evidence="1">
    <location>
        <begin position="66"/>
        <end position="80"/>
    </location>
</feature>
<evidence type="ECO:0000256" key="1">
    <source>
        <dbReference type="SAM" id="MobiDB-lite"/>
    </source>
</evidence>
<dbReference type="Proteomes" id="UP000659767">
    <property type="component" value="Unassembled WGS sequence"/>
</dbReference>
<comment type="caution">
    <text evidence="3">The sequence shown here is derived from an EMBL/GenBank/DDBJ whole genome shotgun (WGS) entry which is preliminary data.</text>
</comment>
<protein>
    <submittedName>
        <fullName evidence="3">Lipoprotein</fullName>
    </submittedName>
</protein>
<feature type="signal peptide" evidence="2">
    <location>
        <begin position="1"/>
        <end position="25"/>
    </location>
</feature>
<evidence type="ECO:0000313" key="3">
    <source>
        <dbReference type="EMBL" id="GGS71176.1"/>
    </source>
</evidence>
<gene>
    <name evidence="3" type="ORF">GCM10010253_52750</name>
</gene>
<accession>A0ABQ2THU2</accession>
<sequence>MQRTRIAAKLLVGLAVTAVSGCVSVAPGTVPSAPHPGPGATGPAQDVAPQIVQPPGREGLEVVPDPSRPPPDRPSSPAPPAVGSAEARRGGPAGVTRPPERADRPQRRAPDRAPRVPSVTVPALPRVPGGGADVCALGRGYGGWPAGSPQARICSETYGH</sequence>
<feature type="chain" id="PRO_5047282294" evidence="2">
    <location>
        <begin position="26"/>
        <end position="160"/>
    </location>
</feature>
<proteinExistence type="predicted"/>
<evidence type="ECO:0000313" key="4">
    <source>
        <dbReference type="Proteomes" id="UP000659767"/>
    </source>
</evidence>
<reference evidence="4" key="1">
    <citation type="journal article" date="2019" name="Int. J. Syst. Evol. Microbiol.">
        <title>The Global Catalogue of Microorganisms (GCM) 10K type strain sequencing project: providing services to taxonomists for standard genome sequencing and annotation.</title>
        <authorList>
            <consortium name="The Broad Institute Genomics Platform"/>
            <consortium name="The Broad Institute Genome Sequencing Center for Infectious Disease"/>
            <person name="Wu L."/>
            <person name="Ma J."/>
        </authorList>
    </citation>
    <scope>NUCLEOTIDE SEQUENCE [LARGE SCALE GENOMIC DNA]</scope>
    <source>
        <strain evidence="4">JCM 4350</strain>
    </source>
</reference>
<organism evidence="3 4">
    <name type="scientific">Streptomyces badius</name>
    <dbReference type="NCBI Taxonomy" id="1941"/>
    <lineage>
        <taxon>Bacteria</taxon>
        <taxon>Bacillati</taxon>
        <taxon>Actinomycetota</taxon>
        <taxon>Actinomycetes</taxon>
        <taxon>Kitasatosporales</taxon>
        <taxon>Streptomycetaceae</taxon>
        <taxon>Streptomyces</taxon>
    </lineage>
</organism>
<feature type="region of interest" description="Disordered" evidence="1">
    <location>
        <begin position="28"/>
        <end position="130"/>
    </location>
</feature>